<sequence length="482" mass="53239" precursor="true">MSCRYLFLAILMVLLHFSPGKAQDFDTIRNEQIFRLRGYVLNAIRFSGLVRDSLVLDGSSFHPATPDAAGFALLSLSAFDHLGLQSDADQRVIKILNAHLGLTPGVSPERSADGHFIHFMNVDTGAAAPCCWDDSYSPIGSALLVAGAQFAKRHFSGNTTIASLADQLTASIDFNAAIHPSLDGRIYLDMTKEGGGSGGALRPWNEYMLVESLALRQPNNDRALAVKDLWLDTNSLPQISYEGIPTLTDNVNRFASGFWVQQMHFFNGDFRHNEEFETFFWNQRDADKMYSTDILGESYRYGLTAGVSPQGYHADRIGDHPDNVFSPEAVAAWGDMDTLLQFYNEQVSTTSPSYKFGMVRVSATEPNWLPNDAGLVDHLFLLFGLVESIDPDFFADRLFPAFVEGDFDNDGDVDGSDFLAWQRGESPGGSLSPIDLTVWHSNYGTPPANSATNVVPEPTTIKVLLGFMIVLLRRLPRCQIRA</sequence>
<dbReference type="AlphaFoldDB" id="A0A5B9QCV1"/>
<organism evidence="2 3">
    <name type="scientific">Bythopirellula goksoeyrii</name>
    <dbReference type="NCBI Taxonomy" id="1400387"/>
    <lineage>
        <taxon>Bacteria</taxon>
        <taxon>Pseudomonadati</taxon>
        <taxon>Planctomycetota</taxon>
        <taxon>Planctomycetia</taxon>
        <taxon>Pirellulales</taxon>
        <taxon>Lacipirellulaceae</taxon>
        <taxon>Bythopirellula</taxon>
    </lineage>
</organism>
<dbReference type="Gene3D" id="1.50.10.140">
    <property type="match status" value="1"/>
</dbReference>
<dbReference type="KEGG" id="bgok:Pr1d_27440"/>
<feature type="signal peptide" evidence="1">
    <location>
        <begin position="1"/>
        <end position="22"/>
    </location>
</feature>
<accession>A0A5B9QCV1</accession>
<dbReference type="InterPro" id="IPR018247">
    <property type="entry name" value="EF_Hand_1_Ca_BS"/>
</dbReference>
<keyword evidence="1" id="KW-0732">Signal</keyword>
<proteinExistence type="predicted"/>
<gene>
    <name evidence="2" type="ORF">Pr1d_27440</name>
</gene>
<keyword evidence="3" id="KW-1185">Reference proteome</keyword>
<dbReference type="OrthoDB" id="5937621at2"/>
<dbReference type="Proteomes" id="UP000323917">
    <property type="component" value="Chromosome"/>
</dbReference>
<dbReference type="RefSeq" id="WP_148073957.1">
    <property type="nucleotide sequence ID" value="NZ_CP042913.1"/>
</dbReference>
<evidence type="ECO:0008006" key="4">
    <source>
        <dbReference type="Google" id="ProtNLM"/>
    </source>
</evidence>
<protein>
    <recommendedName>
        <fullName evidence="4">Glycoamylase-like domain-containing protein</fullName>
    </recommendedName>
</protein>
<dbReference type="EMBL" id="CP042913">
    <property type="protein sequence ID" value="QEG35445.1"/>
    <property type="molecule type" value="Genomic_DNA"/>
</dbReference>
<reference evidence="2 3" key="1">
    <citation type="submission" date="2019-08" db="EMBL/GenBank/DDBJ databases">
        <title>Deep-cultivation of Planctomycetes and their phenomic and genomic characterization uncovers novel biology.</title>
        <authorList>
            <person name="Wiegand S."/>
            <person name="Jogler M."/>
            <person name="Boedeker C."/>
            <person name="Pinto D."/>
            <person name="Vollmers J."/>
            <person name="Rivas-Marin E."/>
            <person name="Kohn T."/>
            <person name="Peeters S.H."/>
            <person name="Heuer A."/>
            <person name="Rast P."/>
            <person name="Oberbeckmann S."/>
            <person name="Bunk B."/>
            <person name="Jeske O."/>
            <person name="Meyerdierks A."/>
            <person name="Storesund J.E."/>
            <person name="Kallscheuer N."/>
            <person name="Luecker S."/>
            <person name="Lage O.M."/>
            <person name="Pohl T."/>
            <person name="Merkel B.J."/>
            <person name="Hornburger P."/>
            <person name="Mueller R.-W."/>
            <person name="Bruemmer F."/>
            <person name="Labrenz M."/>
            <person name="Spormann A.M."/>
            <person name="Op den Camp H."/>
            <person name="Overmann J."/>
            <person name="Amann R."/>
            <person name="Jetten M.S.M."/>
            <person name="Mascher T."/>
            <person name="Medema M.H."/>
            <person name="Devos D.P."/>
            <person name="Kaster A.-K."/>
            <person name="Ovreas L."/>
            <person name="Rohde M."/>
            <person name="Galperin M.Y."/>
            <person name="Jogler C."/>
        </authorList>
    </citation>
    <scope>NUCLEOTIDE SEQUENCE [LARGE SCALE GENOMIC DNA]</scope>
    <source>
        <strain evidence="2 3">Pr1d</strain>
    </source>
</reference>
<evidence type="ECO:0000313" key="3">
    <source>
        <dbReference type="Proteomes" id="UP000323917"/>
    </source>
</evidence>
<feature type="chain" id="PRO_5022670805" description="Glycoamylase-like domain-containing protein" evidence="1">
    <location>
        <begin position="23"/>
        <end position="482"/>
    </location>
</feature>
<evidence type="ECO:0000313" key="2">
    <source>
        <dbReference type="EMBL" id="QEG35445.1"/>
    </source>
</evidence>
<name>A0A5B9QCV1_9BACT</name>
<dbReference type="PROSITE" id="PS00018">
    <property type="entry name" value="EF_HAND_1"/>
    <property type="match status" value="1"/>
</dbReference>
<evidence type="ECO:0000256" key="1">
    <source>
        <dbReference type="SAM" id="SignalP"/>
    </source>
</evidence>